<dbReference type="Proteomes" id="UP001550853">
    <property type="component" value="Unassembled WGS sequence"/>
</dbReference>
<comment type="caution">
    <text evidence="1">The sequence shown here is derived from an EMBL/GenBank/DDBJ whole genome shotgun (WGS) entry which is preliminary data.</text>
</comment>
<evidence type="ECO:0000313" key="1">
    <source>
        <dbReference type="EMBL" id="MEU3712217.1"/>
    </source>
</evidence>
<keyword evidence="2" id="KW-1185">Reference proteome</keyword>
<reference evidence="1 2" key="1">
    <citation type="submission" date="2024-06" db="EMBL/GenBank/DDBJ databases">
        <title>The Natural Products Discovery Center: Release of the First 8490 Sequenced Strains for Exploring Actinobacteria Biosynthetic Diversity.</title>
        <authorList>
            <person name="Kalkreuter E."/>
            <person name="Kautsar S.A."/>
            <person name="Yang D."/>
            <person name="Bader C.D."/>
            <person name="Teijaro C.N."/>
            <person name="Fluegel L."/>
            <person name="Davis C.M."/>
            <person name="Simpson J.R."/>
            <person name="Lauterbach L."/>
            <person name="Steele A.D."/>
            <person name="Gui C."/>
            <person name="Meng S."/>
            <person name="Li G."/>
            <person name="Viehrig K."/>
            <person name="Ye F."/>
            <person name="Su P."/>
            <person name="Kiefer A.F."/>
            <person name="Nichols A."/>
            <person name="Cepeda A.J."/>
            <person name="Yan W."/>
            <person name="Fan B."/>
            <person name="Jiang Y."/>
            <person name="Adhikari A."/>
            <person name="Zheng C.-J."/>
            <person name="Schuster L."/>
            <person name="Cowan T.M."/>
            <person name="Smanski M.J."/>
            <person name="Chevrette M.G."/>
            <person name="De Carvalho L.P.S."/>
            <person name="Shen B."/>
        </authorList>
    </citation>
    <scope>NUCLEOTIDE SEQUENCE [LARGE SCALE GENOMIC DNA]</scope>
    <source>
        <strain evidence="1 2">NPDC033039</strain>
    </source>
</reference>
<accession>A0ABV2Z2I8</accession>
<proteinExistence type="predicted"/>
<name>A0ABV2Z2I8_9ACTN</name>
<gene>
    <name evidence="1" type="ORF">AB0E61_19260</name>
</gene>
<evidence type="ECO:0000313" key="2">
    <source>
        <dbReference type="Proteomes" id="UP001550853"/>
    </source>
</evidence>
<dbReference type="RefSeq" id="WP_157848036.1">
    <property type="nucleotide sequence ID" value="NZ_JBEZVI010000015.1"/>
</dbReference>
<dbReference type="EMBL" id="JBEZVI010000015">
    <property type="protein sequence ID" value="MEU3712217.1"/>
    <property type="molecule type" value="Genomic_DNA"/>
</dbReference>
<organism evidence="1 2">
    <name type="scientific">Streptomyces catenulae</name>
    <dbReference type="NCBI Taxonomy" id="66875"/>
    <lineage>
        <taxon>Bacteria</taxon>
        <taxon>Bacillati</taxon>
        <taxon>Actinomycetota</taxon>
        <taxon>Actinomycetes</taxon>
        <taxon>Kitasatosporales</taxon>
        <taxon>Streptomycetaceae</taxon>
        <taxon>Streptomyces</taxon>
    </lineage>
</organism>
<protein>
    <submittedName>
        <fullName evidence="1">Uncharacterized protein</fullName>
    </submittedName>
</protein>
<sequence length="96" mass="10453">MENGSDDGDSWRRSPGRCIEAVTTVMVPVVTAEAVDADEAALRAARLRALENTSAVACPPPVRIRTSHEARYCPVMTFGPGRPLALRWMRTRSSIA</sequence>